<protein>
    <submittedName>
        <fullName evidence="1">Uncharacterized protein</fullName>
    </submittedName>
</protein>
<organism evidence="1 2">
    <name type="scientific">Eubacterium oxidoreducens</name>
    <dbReference type="NCBI Taxonomy" id="1732"/>
    <lineage>
        <taxon>Bacteria</taxon>
        <taxon>Bacillati</taxon>
        <taxon>Bacillota</taxon>
        <taxon>Clostridia</taxon>
        <taxon>Eubacteriales</taxon>
        <taxon>Eubacteriaceae</taxon>
        <taxon>Eubacterium</taxon>
    </lineage>
</organism>
<keyword evidence="2" id="KW-1185">Reference proteome</keyword>
<evidence type="ECO:0000313" key="2">
    <source>
        <dbReference type="Proteomes" id="UP000199228"/>
    </source>
</evidence>
<sequence>MNIYYEMPSDEMDFWKINDNSHLILIKWTRNLSGDYQKMAEEFFRCGYSIFNEVIESGHDNIKSDMWFLPGIFMLRQSIELLLKSLICRVHMHKPEIQADLVECKHNLYELYKRYEKKESFLSNEEHSWLMQYLFSLEEVDEKSDVFRFPFEDDFLSQYRDKFLDNVDVANNMLQAYALVKKCFNKGVFDAGDTFYSEFKPQFLIFANHGIGNCYLWQAPSDDGFHAKVVGYLESIDYLYNDDSLDINTKFYPLMFMYRNTIELCLKRYFYKRIDDGIPEKIFWSKRKSHLLKRDLWKYVKPLIERYTESINDSDDMIKIVEKQIRFISLIDKNGDTFRYPTSYSLEYKFDDVVLDYDNAYCYYRSLINFLDGVDILIENDIELQNELRAE</sequence>
<dbReference type="AlphaFoldDB" id="A0A1G6CLZ0"/>
<dbReference type="Proteomes" id="UP000199228">
    <property type="component" value="Unassembled WGS sequence"/>
</dbReference>
<gene>
    <name evidence="1" type="ORF">SAMN02910417_02508</name>
</gene>
<evidence type="ECO:0000313" key="1">
    <source>
        <dbReference type="EMBL" id="SDB33918.1"/>
    </source>
</evidence>
<proteinExistence type="predicted"/>
<accession>A0A1G6CLZ0</accession>
<dbReference type="EMBL" id="FMXR01000022">
    <property type="protein sequence ID" value="SDB33918.1"/>
    <property type="molecule type" value="Genomic_DNA"/>
</dbReference>
<name>A0A1G6CLZ0_EUBOX</name>
<reference evidence="1 2" key="1">
    <citation type="submission" date="2016-10" db="EMBL/GenBank/DDBJ databases">
        <authorList>
            <person name="de Groot N.N."/>
        </authorList>
    </citation>
    <scope>NUCLEOTIDE SEQUENCE [LARGE SCALE GENOMIC DNA]</scope>
    <source>
        <strain evidence="1 2">DSM 3217</strain>
    </source>
</reference>
<dbReference type="STRING" id="1732.SAMN02910417_02508"/>